<keyword evidence="8" id="KW-1185">Reference proteome</keyword>
<name>A0A5J9SKL0_9POAL</name>
<dbReference type="AlphaFoldDB" id="A0A5J9SKL0"/>
<organism evidence="7 8">
    <name type="scientific">Eragrostis curvula</name>
    <name type="common">weeping love grass</name>
    <dbReference type="NCBI Taxonomy" id="38414"/>
    <lineage>
        <taxon>Eukaryota</taxon>
        <taxon>Viridiplantae</taxon>
        <taxon>Streptophyta</taxon>
        <taxon>Embryophyta</taxon>
        <taxon>Tracheophyta</taxon>
        <taxon>Spermatophyta</taxon>
        <taxon>Magnoliopsida</taxon>
        <taxon>Liliopsida</taxon>
        <taxon>Poales</taxon>
        <taxon>Poaceae</taxon>
        <taxon>PACMAD clade</taxon>
        <taxon>Chloridoideae</taxon>
        <taxon>Eragrostideae</taxon>
        <taxon>Eragrostidinae</taxon>
        <taxon>Eragrostis</taxon>
    </lineage>
</organism>
<dbReference type="Gramene" id="TVT99535">
    <property type="protein sequence ID" value="TVT99535"/>
    <property type="gene ID" value="EJB05_55095"/>
</dbReference>
<evidence type="ECO:0000313" key="7">
    <source>
        <dbReference type="EMBL" id="TVT99535.1"/>
    </source>
</evidence>
<feature type="transmembrane region" description="Helical" evidence="6">
    <location>
        <begin position="140"/>
        <end position="158"/>
    </location>
</feature>
<sequence>MSARGQEAALDIEQEYNNTLRLLNEQRCEEEMEALLQDMTMHRRTYSPEIEVAMAGYFNASAKASEMCVELLRDIKSTQSNYQTMDSTSAGAPLAVNPFCTTRSNFRQIHDKYASMFISIRSSHKKVARKLKIVKAVKKLLKVGLVVACGAAAVAAAATAAHLLFVGLMVGPATAGLCPIVHRKRMTKKTTRSSKTGSLLRLREQLDTAAKGTYVLGNDLDTVSQLVARLSDGIERENAMAQYCVERERDGSSVPEMVSELKKSFSNSRRLALELEEHVCLCLATIDRARVLVIQEIFKKA</sequence>
<gene>
    <name evidence="7" type="ORF">EJB05_55095</name>
</gene>
<evidence type="ECO:0000256" key="4">
    <source>
        <dbReference type="ARBA" id="ARBA00022989"/>
    </source>
</evidence>
<comment type="caution">
    <text evidence="7">The sequence shown here is derived from an EMBL/GenBank/DDBJ whole genome shotgun (WGS) entry which is preliminary data.</text>
</comment>
<dbReference type="Pfam" id="PF05055">
    <property type="entry name" value="DUF677"/>
    <property type="match status" value="1"/>
</dbReference>
<reference evidence="7 8" key="1">
    <citation type="journal article" date="2019" name="Sci. Rep.">
        <title>A high-quality genome of Eragrostis curvula grass provides insights into Poaceae evolution and supports new strategies to enhance forage quality.</title>
        <authorList>
            <person name="Carballo J."/>
            <person name="Santos B.A.C.M."/>
            <person name="Zappacosta D."/>
            <person name="Garbus I."/>
            <person name="Selva J.P."/>
            <person name="Gallo C.A."/>
            <person name="Diaz A."/>
            <person name="Albertini E."/>
            <person name="Caccamo M."/>
            <person name="Echenique V."/>
        </authorList>
    </citation>
    <scope>NUCLEOTIDE SEQUENCE [LARGE SCALE GENOMIC DNA]</scope>
    <source>
        <strain evidence="8">cv. Victoria</strain>
        <tissue evidence="7">Leaf</tissue>
    </source>
</reference>
<dbReference type="GO" id="GO:0016020">
    <property type="term" value="C:membrane"/>
    <property type="evidence" value="ECO:0007669"/>
    <property type="project" value="UniProtKB-SubCell"/>
</dbReference>
<feature type="non-terminal residue" evidence="7">
    <location>
        <position position="1"/>
    </location>
</feature>
<dbReference type="InterPro" id="IPR007749">
    <property type="entry name" value="DUF677"/>
</dbReference>
<dbReference type="PANTHER" id="PTHR31113">
    <property type="entry name" value="UPF0496 PROTEIN 3-RELATED"/>
    <property type="match status" value="1"/>
</dbReference>
<keyword evidence="3 6" id="KW-0812">Transmembrane</keyword>
<dbReference type="EMBL" id="RWGY01000709">
    <property type="protein sequence ID" value="TVT99535.1"/>
    <property type="molecule type" value="Genomic_DNA"/>
</dbReference>
<evidence type="ECO:0000256" key="3">
    <source>
        <dbReference type="ARBA" id="ARBA00022692"/>
    </source>
</evidence>
<evidence type="ECO:0000256" key="1">
    <source>
        <dbReference type="ARBA" id="ARBA00004370"/>
    </source>
</evidence>
<keyword evidence="5 6" id="KW-0472">Membrane</keyword>
<protein>
    <submittedName>
        <fullName evidence="7">Uncharacterized protein</fullName>
    </submittedName>
</protein>
<dbReference type="PANTHER" id="PTHR31113:SF2">
    <property type="entry name" value="OS04G0423200 PROTEIN"/>
    <property type="match status" value="1"/>
</dbReference>
<accession>A0A5J9SKL0</accession>
<dbReference type="OrthoDB" id="776561at2759"/>
<keyword evidence="4 6" id="KW-1133">Transmembrane helix</keyword>
<evidence type="ECO:0000313" key="8">
    <source>
        <dbReference type="Proteomes" id="UP000324897"/>
    </source>
</evidence>
<proteinExistence type="inferred from homology"/>
<evidence type="ECO:0000256" key="5">
    <source>
        <dbReference type="ARBA" id="ARBA00023136"/>
    </source>
</evidence>
<evidence type="ECO:0000256" key="2">
    <source>
        <dbReference type="ARBA" id="ARBA00009074"/>
    </source>
</evidence>
<evidence type="ECO:0000256" key="6">
    <source>
        <dbReference type="SAM" id="Phobius"/>
    </source>
</evidence>
<dbReference type="Proteomes" id="UP000324897">
    <property type="component" value="Unassembled WGS sequence"/>
</dbReference>
<comment type="similarity">
    <text evidence="2">Belongs to the UPF0496 family.</text>
</comment>
<comment type="subcellular location">
    <subcellularLocation>
        <location evidence="1">Membrane</location>
    </subcellularLocation>
</comment>
<feature type="transmembrane region" description="Helical" evidence="6">
    <location>
        <begin position="164"/>
        <end position="182"/>
    </location>
</feature>